<sequence>MAQDLKLKVVLTGDGRQLSGTLRTAEGEVRSFGTATDRAGAKAKHSLSGVGDKAQTVSAHLGKLRSVAVGAGAAIAALPVSVATYVSVVADSVRETDNLSRALNVSAGELQAWQFAAEKVGIQGDKIGDIFKDIQDKIGDFVRTGGGEAADMFEQLGLSAERLIKLSPDQQLIAIGNAVSQLSSQSEKIFFMEAIADDAARLLPLLDDNAVELARLRDEAFATGRALSDIDNQALINLSRSLSDAGSELSGLGRQFAASFAPVLSAAISGFGDLTNGAVLTRQNIDALVDGAVVGFGYYMDHVQRVVTVVSELGIAFTRVASAGTGAMAANAESVVQLIDGPLEALTGVLSSIIDAYGAIYSSAASVADFAGMDETAAMFKRGADAIYHFSGSVRDFNVNADDLRALNDKVNAGLQAQIDALDALKSQGDWSASIRAAIKKEREEIEAALKARQADNEAREHTVESNEALTESQQKAADAEEKKARAIKDTLDPMRKYRREIEVVQRLVERNLLTSTQASQHLANFKKNLENSIKNGVQDGTSAAEITYTRFIERLDDAGSDFFRGLLDDGLDSFGDFTDSVENLFKDLFAELAYQWAKSAIFSDKTVNLNVNSSGGGVTAGGGVGGLDVGSIVKMGKGAYDYFFGGSAAATSYTNSALGQGINSYLASGGQSVTGGVLATGSSAPGYGVLMSAGNGPVAGQAGYGVLASSGNGPVAGAGGTGGATGGAGATAAGMLGTAVSGYAGGYVGGQLGQGITGKHANSNVGATVGTAAGAYIGSIVPVIGTYLGAFLGGAIGSFADVLGGSGREAGVRFHQLPDDPAETGYRMGYDTDPETGYAWYSSGGWDDNNLGRGRTSAFGTYGYLSKEIFEPEDMANFLDGLKLLDDSVSQFLDESEIANIKDDLTGYYYRGDDLPDIIDDRLTIMFKNIDTAFDHELKNLALSSGKTITDSMQNAYDLISKEKLASGNFNIDEGLFATALIDALQIESLGERMGDAVADDMFSRFSETLKKSKNEEQLDASANAITAVVNTILSLNESVKTLNFTFDDTSENAYEAAEAINIAMGGLENLQAAQTAYYQNYFSDQERQENTFTSLKDTLIEYFDALDMAMPQSSAAFRNLVESLDVTTDSGSDAYVALMQVQGQAAQYYKLLEQRQAQVTETERVLSATDPLTLYLQQVADWASDELERVRADYQERIKLAEQQMRIGRELRQYVEQLKISELSPYDPGEKLQLASESFAKLLVRAENGDLDAAGQLQNSAQSYLQNADSYYGRSNAYVAIFNDVTRSLDQLGIELLDGLSGDTVEKLNQQMLSEQRRIREYAAREAAWAAEQVDGLETIADLLEVLPESLSGALERLINGGSSSGAKGSTGGSPSRPGTGSEVPSRPETDAAWADQQVRAIAAGMVDEQELQRVIGNYQQALTGGATRNEAYKNMVDALIEARGVESPWQSVYEYWSARDFALPALGGVDASATENRPSSQIEAFIHTLAAGKVPQQSLDRVSEFFVGLVQEGASFDAAAELALQKIEETTEAGWVEARAHWLKSGGYPSIHGSHEDGLVSVPFDGYRAELHKNERVLTSAEAADYNRFDLEPVINEFRALRAENAKLRSDVVALGKIVAAASETAERQRDAQIRGSRTAMRTPA</sequence>
<comment type="caution">
    <text evidence="2">The sequence shown here is derived from an EMBL/GenBank/DDBJ whole genome shotgun (WGS) entry which is preliminary data.</text>
</comment>
<name>A0A1E2V898_9GAMM</name>
<feature type="region of interest" description="Disordered" evidence="1">
    <location>
        <begin position="1629"/>
        <end position="1648"/>
    </location>
</feature>
<dbReference type="STRING" id="197479.BFW38_06465"/>
<proteinExistence type="predicted"/>
<keyword evidence="3" id="KW-1185">Reference proteome</keyword>
<feature type="compositionally biased region" description="Low complexity" evidence="1">
    <location>
        <begin position="1364"/>
        <end position="1384"/>
    </location>
</feature>
<organism evidence="2 3">
    <name type="scientific">Terasakiispira papahanaumokuakeensis</name>
    <dbReference type="NCBI Taxonomy" id="197479"/>
    <lineage>
        <taxon>Bacteria</taxon>
        <taxon>Pseudomonadati</taxon>
        <taxon>Pseudomonadota</taxon>
        <taxon>Gammaproteobacteria</taxon>
        <taxon>Oceanospirillales</taxon>
        <taxon>Terasakiispira</taxon>
    </lineage>
</organism>
<accession>A0A1E2V898</accession>
<feature type="region of interest" description="Disordered" evidence="1">
    <location>
        <begin position="1364"/>
        <end position="1392"/>
    </location>
</feature>
<evidence type="ECO:0000256" key="1">
    <source>
        <dbReference type="SAM" id="MobiDB-lite"/>
    </source>
</evidence>
<dbReference type="EMBL" id="MDTQ01000001">
    <property type="protein sequence ID" value="ODC03238.1"/>
    <property type="molecule type" value="Genomic_DNA"/>
</dbReference>
<evidence type="ECO:0000313" key="2">
    <source>
        <dbReference type="EMBL" id="ODC03238.1"/>
    </source>
</evidence>
<feature type="compositionally biased region" description="Polar residues" evidence="1">
    <location>
        <begin position="466"/>
        <end position="475"/>
    </location>
</feature>
<evidence type="ECO:0008006" key="4">
    <source>
        <dbReference type="Google" id="ProtNLM"/>
    </source>
</evidence>
<gene>
    <name evidence="2" type="ORF">BFW38_06465</name>
</gene>
<reference evidence="2 3" key="1">
    <citation type="submission" date="2016-08" db="EMBL/GenBank/DDBJ databases">
        <authorList>
            <person name="Seilhamer J.J."/>
        </authorList>
    </citation>
    <scope>NUCLEOTIDE SEQUENCE [LARGE SCALE GENOMIC DNA]</scope>
    <source>
        <strain evidence="2 3">PH27A</strain>
    </source>
</reference>
<feature type="compositionally biased region" description="Basic and acidic residues" evidence="1">
    <location>
        <begin position="451"/>
        <end position="465"/>
    </location>
</feature>
<dbReference type="Proteomes" id="UP000094291">
    <property type="component" value="Unassembled WGS sequence"/>
</dbReference>
<protein>
    <recommendedName>
        <fullName evidence="4">Bacteriophage tail tape measure N-terminal domain-containing protein</fullName>
    </recommendedName>
</protein>
<evidence type="ECO:0000313" key="3">
    <source>
        <dbReference type="Proteomes" id="UP000094291"/>
    </source>
</evidence>
<feature type="region of interest" description="Disordered" evidence="1">
    <location>
        <begin position="451"/>
        <end position="484"/>
    </location>
</feature>